<dbReference type="Gene3D" id="3.90.1720.10">
    <property type="entry name" value="endopeptidase domain like (from Nostoc punctiforme)"/>
    <property type="match status" value="1"/>
</dbReference>
<evidence type="ECO:0000313" key="8">
    <source>
        <dbReference type="Proteomes" id="UP000708298"/>
    </source>
</evidence>
<dbReference type="InterPro" id="IPR000064">
    <property type="entry name" value="NLP_P60_dom"/>
</dbReference>
<keyword evidence="4" id="KW-0788">Thiol protease</keyword>
<dbReference type="GO" id="GO:0006508">
    <property type="term" value="P:proteolysis"/>
    <property type="evidence" value="ECO:0007669"/>
    <property type="project" value="UniProtKB-KW"/>
</dbReference>
<dbReference type="RefSeq" id="WP_227321415.1">
    <property type="nucleotide sequence ID" value="NZ_JAESVB010000004.1"/>
</dbReference>
<reference evidence="7" key="2">
    <citation type="submission" date="2021-01" db="EMBL/GenBank/DDBJ databases">
        <authorList>
            <person name="Mieszkin S."/>
            <person name="Pouder E."/>
            <person name="Alain K."/>
        </authorList>
    </citation>
    <scope>NUCLEOTIDE SEQUENCE</scope>
    <source>
        <strain evidence="7">HW T2.11</strain>
    </source>
</reference>
<accession>A0A963YRM5</accession>
<evidence type="ECO:0000259" key="6">
    <source>
        <dbReference type="PROSITE" id="PS51935"/>
    </source>
</evidence>
<dbReference type="InterPro" id="IPR038765">
    <property type="entry name" value="Papain-like_cys_pep_sf"/>
</dbReference>
<dbReference type="GO" id="GO:0008234">
    <property type="term" value="F:cysteine-type peptidase activity"/>
    <property type="evidence" value="ECO:0007669"/>
    <property type="project" value="UniProtKB-KW"/>
</dbReference>
<feature type="compositionally biased region" description="Low complexity" evidence="5">
    <location>
        <begin position="1"/>
        <end position="16"/>
    </location>
</feature>
<keyword evidence="8" id="KW-1185">Reference proteome</keyword>
<keyword evidence="3" id="KW-0378">Hydrolase</keyword>
<protein>
    <submittedName>
        <fullName evidence="7">C40 family peptidase</fullName>
    </submittedName>
</protein>
<feature type="region of interest" description="Disordered" evidence="5">
    <location>
        <begin position="40"/>
        <end position="88"/>
    </location>
</feature>
<dbReference type="PROSITE" id="PS51935">
    <property type="entry name" value="NLPC_P60"/>
    <property type="match status" value="1"/>
</dbReference>
<evidence type="ECO:0000256" key="1">
    <source>
        <dbReference type="ARBA" id="ARBA00007074"/>
    </source>
</evidence>
<gene>
    <name evidence="7" type="ORF">ASILVAE211_11220</name>
</gene>
<evidence type="ECO:0000256" key="4">
    <source>
        <dbReference type="ARBA" id="ARBA00022807"/>
    </source>
</evidence>
<dbReference type="SUPFAM" id="SSF54001">
    <property type="entry name" value="Cysteine proteinases"/>
    <property type="match status" value="1"/>
</dbReference>
<feature type="compositionally biased region" description="Polar residues" evidence="5">
    <location>
        <begin position="56"/>
        <end position="65"/>
    </location>
</feature>
<keyword evidence="2" id="KW-0645">Protease</keyword>
<evidence type="ECO:0000256" key="5">
    <source>
        <dbReference type="SAM" id="MobiDB-lite"/>
    </source>
</evidence>
<dbReference type="Proteomes" id="UP000708298">
    <property type="component" value="Unassembled WGS sequence"/>
</dbReference>
<feature type="domain" description="NlpC/P60" evidence="6">
    <location>
        <begin position="91"/>
        <end position="273"/>
    </location>
</feature>
<comment type="caution">
    <text evidence="7">The sequence shown here is derived from an EMBL/GenBank/DDBJ whole genome shotgun (WGS) entry which is preliminary data.</text>
</comment>
<evidence type="ECO:0000313" key="7">
    <source>
        <dbReference type="EMBL" id="MCB8875755.1"/>
    </source>
</evidence>
<reference evidence="7" key="1">
    <citation type="journal article" date="2021" name="Microorganisms">
        <title>Acidisoma silvae sp. nov. and Acidisomacellulosilytica sp. nov., Two Acidophilic Bacteria Isolated from Decaying Wood, Hydrolyzing Cellulose and Producing Poly-3-hydroxybutyrate.</title>
        <authorList>
            <person name="Mieszkin S."/>
            <person name="Pouder E."/>
            <person name="Uroz S."/>
            <person name="Simon-Colin C."/>
            <person name="Alain K."/>
        </authorList>
    </citation>
    <scope>NUCLEOTIDE SEQUENCE</scope>
    <source>
        <strain evidence="7">HW T2.11</strain>
    </source>
</reference>
<evidence type="ECO:0000256" key="3">
    <source>
        <dbReference type="ARBA" id="ARBA00022801"/>
    </source>
</evidence>
<proteinExistence type="inferred from homology"/>
<organism evidence="7 8">
    <name type="scientific">Acidisoma silvae</name>
    <dbReference type="NCBI Taxonomy" id="2802396"/>
    <lineage>
        <taxon>Bacteria</taxon>
        <taxon>Pseudomonadati</taxon>
        <taxon>Pseudomonadota</taxon>
        <taxon>Alphaproteobacteria</taxon>
        <taxon>Acetobacterales</taxon>
        <taxon>Acidocellaceae</taxon>
        <taxon>Acidisoma</taxon>
    </lineage>
</organism>
<dbReference type="Pfam" id="PF00877">
    <property type="entry name" value="NLPC_P60"/>
    <property type="match status" value="1"/>
</dbReference>
<evidence type="ECO:0000256" key="2">
    <source>
        <dbReference type="ARBA" id="ARBA00022670"/>
    </source>
</evidence>
<feature type="region of interest" description="Disordered" evidence="5">
    <location>
        <begin position="1"/>
        <end position="22"/>
    </location>
</feature>
<name>A0A963YRM5_9PROT</name>
<dbReference type="EMBL" id="JAESVB010000004">
    <property type="protein sequence ID" value="MCB8875755.1"/>
    <property type="molecule type" value="Genomic_DNA"/>
</dbReference>
<sequence>MSPPSTSVQSSSVATPDVGGGSYVSPYALRFTVPQAMLDAGFDADPWDDPDAESDQPASVWQAQNAHARGAAWGPPARQYPAPALPRDDDAYRRERVISVAARHIGLPYQHHHLPSWQPPAGWPWLPVKAGANGTGLDCSNFTSFVFNYALGLKLPTGIGRQAETRRLPGAGGAACLTAQLIRDRFTAVVAALQPADLLYFRNSRGKIGHVALWLGTIGQGPDGAATPPLFIDCSQLSHRDSAGVAIPPGVRLRPFTPDGWYAGHLSHVHRLIGGEAAACHASPGPAPEGDDRA</sequence>
<comment type="similarity">
    <text evidence="1">Belongs to the peptidase C40 family.</text>
</comment>
<feature type="compositionally biased region" description="Acidic residues" evidence="5">
    <location>
        <begin position="45"/>
        <end position="54"/>
    </location>
</feature>
<dbReference type="AlphaFoldDB" id="A0A963YRM5"/>